<comment type="caution">
    <text evidence="8">The sequence shown here is derived from an EMBL/GenBank/DDBJ whole genome shotgun (WGS) entry which is preliminary data.</text>
</comment>
<dbReference type="InterPro" id="IPR001155">
    <property type="entry name" value="OxRdtase_FMN_N"/>
</dbReference>
<name>A0ABV1NEB6_9GAMM</name>
<sequence>MSERPHAGNRDSAKSPTQRETVVDSRSGGENARRILRRDPNPYLFRPVQFRSVKARNRIMLSPMCQYSGHDGLSDEWHFVHLGARAVGGAGWVFTEAVHVEPRGRITPHCLGLWNDEQRDRLARIATFVERQGAVPGIQLGHAGRKASVGRPWEGSHPLSPEQGGWEDLVSASALPYAEGWQVPAAMTTSQIESSLESLKSSTRRAREAGFKALELHGAHGYLIHQFLSPLSNRREDAYGGSFDNRIRFLLESIGVVREEWPDELPLFLRLSCTDWVEGGWTLADTVHLAARLRKRGQVDLIDCSSGGNDPRQQIPIHPGYQIPLAQTVRQESGMATGAVGLIHSPDLAEAVIANGQADLVALGRALLADPVWPLRAAASLKAENVAWPTQYERSNIF</sequence>
<dbReference type="Gene3D" id="3.20.20.70">
    <property type="entry name" value="Aldolase class I"/>
    <property type="match status" value="1"/>
</dbReference>
<dbReference type="SUPFAM" id="SSF51395">
    <property type="entry name" value="FMN-linked oxidoreductases"/>
    <property type="match status" value="1"/>
</dbReference>
<keyword evidence="5" id="KW-0560">Oxidoreductase</keyword>
<evidence type="ECO:0000256" key="6">
    <source>
        <dbReference type="SAM" id="MobiDB-lite"/>
    </source>
</evidence>
<evidence type="ECO:0000313" key="9">
    <source>
        <dbReference type="Proteomes" id="UP001442468"/>
    </source>
</evidence>
<evidence type="ECO:0000259" key="7">
    <source>
        <dbReference type="Pfam" id="PF00724"/>
    </source>
</evidence>
<dbReference type="Pfam" id="PF00724">
    <property type="entry name" value="Oxidored_FMN"/>
    <property type="match status" value="1"/>
</dbReference>
<keyword evidence="3" id="KW-0288">FMN</keyword>
<gene>
    <name evidence="8" type="ORF">ABE960_07660</name>
</gene>
<feature type="region of interest" description="Disordered" evidence="6">
    <location>
        <begin position="1"/>
        <end position="33"/>
    </location>
</feature>
<feature type="compositionally biased region" description="Basic and acidic residues" evidence="6">
    <location>
        <begin position="1"/>
        <end position="13"/>
    </location>
</feature>
<dbReference type="PANTHER" id="PTHR43303:SF4">
    <property type="entry name" value="NADPH DEHYDROGENASE C23G7.10C-RELATED"/>
    <property type="match status" value="1"/>
</dbReference>
<keyword evidence="2" id="KW-0285">Flavoprotein</keyword>
<dbReference type="RefSeq" id="WP_349761652.1">
    <property type="nucleotide sequence ID" value="NZ_JBEGCJ010000003.1"/>
</dbReference>
<evidence type="ECO:0000256" key="5">
    <source>
        <dbReference type="ARBA" id="ARBA00023002"/>
    </source>
</evidence>
<keyword evidence="4" id="KW-0521">NADP</keyword>
<reference evidence="8 9" key="1">
    <citation type="submission" date="2024-05" db="EMBL/GenBank/DDBJ databases">
        <title>Halomonas sp. SSM6 16S ribosomal RNA gene Genome sequencing and assembly.</title>
        <authorList>
            <person name="Yook S."/>
        </authorList>
    </citation>
    <scope>NUCLEOTIDE SEQUENCE [LARGE SCALE GENOMIC DNA]</scope>
    <source>
        <strain evidence="8 9">SSM6</strain>
    </source>
</reference>
<dbReference type="Proteomes" id="UP001442468">
    <property type="component" value="Unassembled WGS sequence"/>
</dbReference>
<dbReference type="InterPro" id="IPR013785">
    <property type="entry name" value="Aldolase_TIM"/>
</dbReference>
<dbReference type="CDD" id="cd02932">
    <property type="entry name" value="OYE_YqiM_FMN"/>
    <property type="match status" value="1"/>
</dbReference>
<proteinExistence type="predicted"/>
<comment type="cofactor">
    <cofactor evidence="1">
        <name>FMN</name>
        <dbReference type="ChEBI" id="CHEBI:58210"/>
    </cofactor>
</comment>
<evidence type="ECO:0000256" key="3">
    <source>
        <dbReference type="ARBA" id="ARBA00022643"/>
    </source>
</evidence>
<protein>
    <submittedName>
        <fullName evidence="8">NADH:flavin oxidoreductase/NADH oxidase</fullName>
    </submittedName>
</protein>
<keyword evidence="9" id="KW-1185">Reference proteome</keyword>
<evidence type="ECO:0000256" key="1">
    <source>
        <dbReference type="ARBA" id="ARBA00001917"/>
    </source>
</evidence>
<feature type="domain" description="NADH:flavin oxidoreductase/NADH oxidase N-terminal" evidence="7">
    <location>
        <begin position="44"/>
        <end position="382"/>
    </location>
</feature>
<evidence type="ECO:0000256" key="4">
    <source>
        <dbReference type="ARBA" id="ARBA00022857"/>
    </source>
</evidence>
<dbReference type="InterPro" id="IPR044152">
    <property type="entry name" value="YqjM-like"/>
</dbReference>
<accession>A0ABV1NEB6</accession>
<evidence type="ECO:0000256" key="2">
    <source>
        <dbReference type="ARBA" id="ARBA00022630"/>
    </source>
</evidence>
<dbReference type="EMBL" id="JBEGCJ010000003">
    <property type="protein sequence ID" value="MEQ6917391.1"/>
    <property type="molecule type" value="Genomic_DNA"/>
</dbReference>
<dbReference type="PANTHER" id="PTHR43303">
    <property type="entry name" value="NADPH DEHYDROGENASE C23G7.10C-RELATED"/>
    <property type="match status" value="1"/>
</dbReference>
<evidence type="ECO:0000313" key="8">
    <source>
        <dbReference type="EMBL" id="MEQ6917391.1"/>
    </source>
</evidence>
<organism evidence="8 9">
    <name type="scientific">Halomonas aquatica</name>
    <dbReference type="NCBI Taxonomy" id="3151123"/>
    <lineage>
        <taxon>Bacteria</taxon>
        <taxon>Pseudomonadati</taxon>
        <taxon>Pseudomonadota</taxon>
        <taxon>Gammaproteobacteria</taxon>
        <taxon>Oceanospirillales</taxon>
        <taxon>Halomonadaceae</taxon>
        <taxon>Halomonas</taxon>
    </lineage>
</organism>